<evidence type="ECO:0000313" key="1">
    <source>
        <dbReference type="EMBL" id="NME66940.1"/>
    </source>
</evidence>
<dbReference type="Proteomes" id="UP000576082">
    <property type="component" value="Unassembled WGS sequence"/>
</dbReference>
<organism evidence="1 2">
    <name type="scientific">Flammeovirga aprica JL-4</name>
    <dbReference type="NCBI Taxonomy" id="694437"/>
    <lineage>
        <taxon>Bacteria</taxon>
        <taxon>Pseudomonadati</taxon>
        <taxon>Bacteroidota</taxon>
        <taxon>Cytophagia</taxon>
        <taxon>Cytophagales</taxon>
        <taxon>Flammeovirgaceae</taxon>
        <taxon>Flammeovirga</taxon>
    </lineage>
</organism>
<name>A0A7X9P026_9BACT</name>
<sequence>MKVAIIEIGGSHSECIYSQVLFLQNLEAKITLILDPKVEKLIDYDHLYEHKEVIDTDKYHDILMAFKIRSYILKEKFDTVIFNTAQGNFVKYLCLLPFPSNVNFTGTLHNLQKCNGSIGYKIIAKKCKKLFALSDYLIEELSTDKNKFTAYYPKFFPKFETNPSIKKSDANEIWITIPGGIFFERKPYLRFINALKNVPSNVKFIFLGKGNEEHYKKLLEEVKRLGLQKNIELKNSFMSNEDFHTYIQLSDFILPLVDTSFSNDMYKTRITGAFNLAYAYEKVMIMDHSFNKYQEFKDNTIFYSMDKINEIIENLSLDHSYIPQKRLSLGTQSQRYNQYL</sequence>
<dbReference type="AlphaFoldDB" id="A0A7X9P026"/>
<dbReference type="Gene3D" id="3.40.50.2000">
    <property type="entry name" value="Glycogen Phosphorylase B"/>
    <property type="match status" value="2"/>
</dbReference>
<proteinExistence type="predicted"/>
<dbReference type="SUPFAM" id="SSF53756">
    <property type="entry name" value="UDP-Glycosyltransferase/glycogen phosphorylase"/>
    <property type="match status" value="1"/>
</dbReference>
<evidence type="ECO:0000313" key="2">
    <source>
        <dbReference type="Proteomes" id="UP000576082"/>
    </source>
</evidence>
<dbReference type="GO" id="GO:0016740">
    <property type="term" value="F:transferase activity"/>
    <property type="evidence" value="ECO:0007669"/>
    <property type="project" value="UniProtKB-KW"/>
</dbReference>
<keyword evidence="2" id="KW-1185">Reference proteome</keyword>
<gene>
    <name evidence="1" type="ORF">HHU12_03080</name>
</gene>
<dbReference type="EMBL" id="JABANE010000006">
    <property type="protein sequence ID" value="NME66940.1"/>
    <property type="molecule type" value="Genomic_DNA"/>
</dbReference>
<keyword evidence="1" id="KW-0808">Transferase</keyword>
<comment type="caution">
    <text evidence="1">The sequence shown here is derived from an EMBL/GenBank/DDBJ whole genome shotgun (WGS) entry which is preliminary data.</text>
</comment>
<dbReference type="RefSeq" id="WP_169654903.1">
    <property type="nucleotide sequence ID" value="NZ_JABANE010000006.1"/>
</dbReference>
<protein>
    <submittedName>
        <fullName evidence="1">Glycosyltransferase family 4 protein</fullName>
    </submittedName>
</protein>
<reference evidence="1 2" key="1">
    <citation type="submission" date="2020-04" db="EMBL/GenBank/DDBJ databases">
        <title>Flammeovirga sp. SR4, a novel species isolated from seawater.</title>
        <authorList>
            <person name="Wang X."/>
        </authorList>
    </citation>
    <scope>NUCLEOTIDE SEQUENCE [LARGE SCALE GENOMIC DNA]</scope>
    <source>
        <strain evidence="1 2">ATCC 23126</strain>
    </source>
</reference>
<accession>A0A7X9P026</accession>